<sequence>MQNHNTKRESAETSFTEPRICDDDECSFPFGPACKDCSLAFDLHHTPKQESAERTAAWINGDSPEATGEIPEDRSDATVVEPPAPEPESESESENEEPEETPYAAEFLDKWLSELLDNTLNGLATGATFVGGAADENEDLEYCHICGEPLGDPRNQHVLRCLYVYEEKERMETSIARAQLRRLSKMPLVKIDMIKNVRTPAEIKKLADVVQEVMLEKFNAPPRDRYQMITQHEPYEIICEDTNLGLERTDKLVFIQIFQQGRNAELKQAVYAELQKRLEKDCGVPGTDLIISCSANTKEDWSFGLGKAQFLTGDL</sequence>
<evidence type="ECO:0000256" key="1">
    <source>
        <dbReference type="SAM" id="MobiDB-lite"/>
    </source>
</evidence>
<proteinExistence type="predicted"/>
<dbReference type="OrthoDB" id="1686145at2759"/>
<protein>
    <submittedName>
        <fullName evidence="2">Putative tautomerase</fullName>
    </submittedName>
</protein>
<dbReference type="InterPro" id="IPR014347">
    <property type="entry name" value="Tautomerase/MIF_sf"/>
</dbReference>
<dbReference type="Pfam" id="PF14552">
    <property type="entry name" value="Tautomerase_2"/>
    <property type="match status" value="1"/>
</dbReference>
<accession>A0A8T9BXR1</accession>
<dbReference type="Gene3D" id="3.30.429.10">
    <property type="entry name" value="Macrophage Migration Inhibitory Factor"/>
    <property type="match status" value="1"/>
</dbReference>
<dbReference type="Proteomes" id="UP000469558">
    <property type="component" value="Unassembled WGS sequence"/>
</dbReference>
<keyword evidence="3" id="KW-1185">Reference proteome</keyword>
<feature type="compositionally biased region" description="Basic and acidic residues" evidence="1">
    <location>
        <begin position="1"/>
        <end position="11"/>
    </location>
</feature>
<evidence type="ECO:0000313" key="2">
    <source>
        <dbReference type="EMBL" id="TVY68875.1"/>
    </source>
</evidence>
<dbReference type="SUPFAM" id="SSF55331">
    <property type="entry name" value="Tautomerase/MIF"/>
    <property type="match status" value="1"/>
</dbReference>
<dbReference type="EMBL" id="QGMK01001389">
    <property type="protein sequence ID" value="TVY68875.1"/>
    <property type="molecule type" value="Genomic_DNA"/>
</dbReference>
<evidence type="ECO:0000313" key="3">
    <source>
        <dbReference type="Proteomes" id="UP000469558"/>
    </source>
</evidence>
<dbReference type="PANTHER" id="PTHR38460:SF1">
    <property type="entry name" value="TAUTOMERASE YOLI-RELATED"/>
    <property type="match status" value="1"/>
</dbReference>
<dbReference type="AlphaFoldDB" id="A0A8T9BXR1"/>
<gene>
    <name evidence="2" type="primary">yrdN</name>
    <name evidence="2" type="ORF">LSUE1_G007144</name>
</gene>
<reference evidence="2 3" key="1">
    <citation type="submission" date="2018-05" db="EMBL/GenBank/DDBJ databases">
        <title>Genome sequencing and assembly of the regulated plant pathogen Lachnellula willkommii and related sister species for the development of diagnostic species identification markers.</title>
        <authorList>
            <person name="Giroux E."/>
            <person name="Bilodeau G."/>
        </authorList>
    </citation>
    <scope>NUCLEOTIDE SEQUENCE [LARGE SCALE GENOMIC DNA]</scope>
    <source>
        <strain evidence="2 3">CBS 268.59</strain>
    </source>
</reference>
<feature type="compositionally biased region" description="Acidic residues" evidence="1">
    <location>
        <begin position="87"/>
        <end position="100"/>
    </location>
</feature>
<dbReference type="InterPro" id="IPR037479">
    <property type="entry name" value="Tauto_MSAD"/>
</dbReference>
<feature type="region of interest" description="Disordered" evidence="1">
    <location>
        <begin position="46"/>
        <end position="102"/>
    </location>
</feature>
<feature type="region of interest" description="Disordered" evidence="1">
    <location>
        <begin position="1"/>
        <end position="22"/>
    </location>
</feature>
<comment type="caution">
    <text evidence="2">The sequence shown here is derived from an EMBL/GenBank/DDBJ whole genome shotgun (WGS) entry which is preliminary data.</text>
</comment>
<dbReference type="PANTHER" id="PTHR38460">
    <property type="entry name" value="TAUTOMERASE YOLI-RELATED"/>
    <property type="match status" value="1"/>
</dbReference>
<name>A0A8T9BXR1_9HELO</name>
<organism evidence="2 3">
    <name type="scientific">Lachnellula suecica</name>
    <dbReference type="NCBI Taxonomy" id="602035"/>
    <lineage>
        <taxon>Eukaryota</taxon>
        <taxon>Fungi</taxon>
        <taxon>Dikarya</taxon>
        <taxon>Ascomycota</taxon>
        <taxon>Pezizomycotina</taxon>
        <taxon>Leotiomycetes</taxon>
        <taxon>Helotiales</taxon>
        <taxon>Lachnaceae</taxon>
        <taxon>Lachnellula</taxon>
    </lineage>
</organism>